<dbReference type="SUPFAM" id="SSF51905">
    <property type="entry name" value="FAD/NAD(P)-binding domain"/>
    <property type="match status" value="1"/>
</dbReference>
<dbReference type="GO" id="GO:0016491">
    <property type="term" value="F:oxidoreductase activity"/>
    <property type="evidence" value="ECO:0007669"/>
    <property type="project" value="InterPro"/>
</dbReference>
<dbReference type="EMBL" id="RBAL01000006">
    <property type="protein sequence ID" value="RKN42291.1"/>
    <property type="molecule type" value="Genomic_DNA"/>
</dbReference>
<evidence type="ECO:0000259" key="2">
    <source>
        <dbReference type="Pfam" id="PF01593"/>
    </source>
</evidence>
<keyword evidence="4" id="KW-1185">Reference proteome</keyword>
<proteinExistence type="predicted"/>
<dbReference type="Gene3D" id="3.50.50.60">
    <property type="entry name" value="FAD/NAD(P)-binding domain"/>
    <property type="match status" value="2"/>
</dbReference>
<evidence type="ECO:0000256" key="1">
    <source>
        <dbReference type="SAM" id="MobiDB-lite"/>
    </source>
</evidence>
<comment type="caution">
    <text evidence="3">The sequence shown here is derived from an EMBL/GenBank/DDBJ whole genome shotgun (WGS) entry which is preliminary data.</text>
</comment>
<evidence type="ECO:0000313" key="4">
    <source>
        <dbReference type="Proteomes" id="UP000272474"/>
    </source>
</evidence>
<dbReference type="OrthoDB" id="9774675at2"/>
<dbReference type="PANTHER" id="PTHR43734">
    <property type="entry name" value="PHYTOENE DESATURASE"/>
    <property type="match status" value="1"/>
</dbReference>
<feature type="compositionally biased region" description="Low complexity" evidence="1">
    <location>
        <begin position="154"/>
        <end position="164"/>
    </location>
</feature>
<sequence>MARIVVVGAGMGAMAAAARLATAGHRVTVVERGEGPGGALGRFAREGFAFDTGPGLLYLPAVWRDLFVKTGREELAERVPLARVDPAAEHRFADGVAVRLPAALGGVRQALDQALGAGAGERWAGLLGRAGAVWEAVRRPLVEEPLTGPPPPALARDPYPARPRGLLRRRPPGTLAEVAEAELRDPRLSALLVATAQEYGCPPGALPPGAALFAYLEQSFGLWYPRGGMRALAEAVYARCRERRVEFRFGVRATGVLSREGRAAGVELAGGEAFEADSVVWGAPPPGAPTPRGLSRFTLLLALRGPRPPGTAHRTLLHGAEAGAAVRVLRPDDPTLVPGPGHEAVVVSAPAPAQGEVDWTAPGPVREWTQRLLAATEAAGLGLRERLLWHEARTPADVAGDTGVPGGVVAPPALAGADGALLAAPNTGRLTGLYRVGALAHPGGGLAAVGMSGALAAGLIVEGPEWRGSS</sequence>
<dbReference type="PANTHER" id="PTHR43734:SF1">
    <property type="entry name" value="PHYTOENE DESATURASE"/>
    <property type="match status" value="1"/>
</dbReference>
<dbReference type="InterPro" id="IPR036188">
    <property type="entry name" value="FAD/NAD-bd_sf"/>
</dbReference>
<evidence type="ECO:0000313" key="3">
    <source>
        <dbReference type="EMBL" id="RKN42291.1"/>
    </source>
</evidence>
<dbReference type="AlphaFoldDB" id="A0A3A9Z1K6"/>
<name>A0A3A9Z1K6_9ACTN</name>
<dbReference type="Pfam" id="PF01593">
    <property type="entry name" value="Amino_oxidase"/>
    <property type="match status" value="1"/>
</dbReference>
<accession>A0A3A9Z1K6</accession>
<protein>
    <submittedName>
        <fullName evidence="3">NAD(P)/FAD-dependent oxidoreductase</fullName>
    </submittedName>
</protein>
<organism evidence="3 4">
    <name type="scientific">Streptomyces hoynatensis</name>
    <dbReference type="NCBI Taxonomy" id="1141874"/>
    <lineage>
        <taxon>Bacteria</taxon>
        <taxon>Bacillati</taxon>
        <taxon>Actinomycetota</taxon>
        <taxon>Actinomycetes</taxon>
        <taxon>Kitasatosporales</taxon>
        <taxon>Streptomycetaceae</taxon>
        <taxon>Streptomyces</taxon>
    </lineage>
</organism>
<gene>
    <name evidence="3" type="ORF">D7294_12640</name>
</gene>
<dbReference type="RefSeq" id="WP_120678899.1">
    <property type="nucleotide sequence ID" value="NZ_RBAL01000006.1"/>
</dbReference>
<feature type="domain" description="Amine oxidase" evidence="2">
    <location>
        <begin position="14"/>
        <end position="289"/>
    </location>
</feature>
<dbReference type="Proteomes" id="UP000272474">
    <property type="component" value="Unassembled WGS sequence"/>
</dbReference>
<reference evidence="3 4" key="1">
    <citation type="journal article" date="2014" name="Int. J. Syst. Evol. Microbiol.">
        <title>Streptomyces hoynatensis sp. nov., isolated from deep marine sediment.</title>
        <authorList>
            <person name="Veyisoglu A."/>
            <person name="Sahin N."/>
        </authorList>
    </citation>
    <scope>NUCLEOTIDE SEQUENCE [LARGE SCALE GENOMIC DNA]</scope>
    <source>
        <strain evidence="3 4">KCTC 29097</strain>
    </source>
</reference>
<feature type="region of interest" description="Disordered" evidence="1">
    <location>
        <begin position="145"/>
        <end position="167"/>
    </location>
</feature>
<dbReference type="InterPro" id="IPR002937">
    <property type="entry name" value="Amino_oxidase"/>
</dbReference>